<dbReference type="Proteomes" id="UP000323454">
    <property type="component" value="Unassembled WGS sequence"/>
</dbReference>
<proteinExistence type="predicted"/>
<evidence type="ECO:0000313" key="3">
    <source>
        <dbReference type="Proteomes" id="UP000323454"/>
    </source>
</evidence>
<dbReference type="AlphaFoldDB" id="A0A5B2XSC4"/>
<reference evidence="2 3" key="2">
    <citation type="submission" date="2019-09" db="EMBL/GenBank/DDBJ databases">
        <authorList>
            <person name="Jin C."/>
        </authorList>
    </citation>
    <scope>NUCLEOTIDE SEQUENCE [LARGE SCALE GENOMIC DNA]</scope>
    <source>
        <strain evidence="2 3">AN110305</strain>
    </source>
</reference>
<reference evidence="2 3" key="1">
    <citation type="submission" date="2019-09" db="EMBL/GenBank/DDBJ databases">
        <title>Goodfellowia gen. nov., a new genus of the Pseudonocardineae related to Actinoalloteichus, containing Goodfellowia coeruleoviolacea gen. nov., comb. nov. gen. nov., comb. nov.</title>
        <authorList>
            <person name="Labeda D."/>
        </authorList>
    </citation>
    <scope>NUCLEOTIDE SEQUENCE [LARGE SCALE GENOMIC DNA]</scope>
    <source>
        <strain evidence="2 3">AN110305</strain>
    </source>
</reference>
<feature type="domain" description="DUF4037" evidence="1">
    <location>
        <begin position="147"/>
        <end position="245"/>
    </location>
</feature>
<sequence>MPGVPPAFIPGIELSARLYREAVRPLLSDHFPGLTHTAALIGAGSEVLGFDTERSTDHDWGPRLHLFLESADVAAHRDTISSLLAERLPTSVAGYPTDLIPIGNHDTRHMQSTTGHIHHAVVIAELGDWLTGHLGFDPFAEITTLDWLATSTQALAEVTTGAVFHDGSGDLRRVRRALAWYPDDVWRYVLASQWQRISQEEPFVGRCDEVGDNLGAAIVTARLARDLMRLCLLINRTYPPYGKWLGSAFARLPRAAQLGPVLSAAVAATTPHDRERHLTAAYETVATLHNELTLTAPVDPHVRPFHDRPFQVLHAERFATALMATITDPAIRDLPMTGAIDQFVDSTDVLAHRTRSRHLAAALYPSPR</sequence>
<comment type="caution">
    <text evidence="2">The sequence shown here is derived from an EMBL/GenBank/DDBJ whole genome shotgun (WGS) entry which is preliminary data.</text>
</comment>
<accession>A0A5B2XSC4</accession>
<protein>
    <submittedName>
        <fullName evidence="2">DUF4037 domain-containing protein</fullName>
    </submittedName>
</protein>
<dbReference type="InterPro" id="IPR025117">
    <property type="entry name" value="DUF4037"/>
</dbReference>
<evidence type="ECO:0000313" key="2">
    <source>
        <dbReference type="EMBL" id="KAA2266597.1"/>
    </source>
</evidence>
<organism evidence="2 3">
    <name type="scientific">Solihabitans fulvus</name>
    <dbReference type="NCBI Taxonomy" id="1892852"/>
    <lineage>
        <taxon>Bacteria</taxon>
        <taxon>Bacillati</taxon>
        <taxon>Actinomycetota</taxon>
        <taxon>Actinomycetes</taxon>
        <taxon>Pseudonocardiales</taxon>
        <taxon>Pseudonocardiaceae</taxon>
        <taxon>Solihabitans</taxon>
    </lineage>
</organism>
<evidence type="ECO:0000259" key="1">
    <source>
        <dbReference type="Pfam" id="PF13228"/>
    </source>
</evidence>
<dbReference type="EMBL" id="VUOB01000002">
    <property type="protein sequence ID" value="KAA2266597.1"/>
    <property type="molecule type" value="Genomic_DNA"/>
</dbReference>
<name>A0A5B2XSC4_9PSEU</name>
<dbReference type="RefSeq" id="WP_149847704.1">
    <property type="nucleotide sequence ID" value="NZ_VUOB01000002.1"/>
</dbReference>
<dbReference type="Pfam" id="PF13228">
    <property type="entry name" value="DUF4037"/>
    <property type="match status" value="1"/>
</dbReference>
<dbReference type="OrthoDB" id="3030at2"/>
<gene>
    <name evidence="2" type="ORF">F0L68_02345</name>
</gene>
<keyword evidence="3" id="KW-1185">Reference proteome</keyword>